<evidence type="ECO:0000313" key="3">
    <source>
        <dbReference type="Proteomes" id="UP000250235"/>
    </source>
</evidence>
<evidence type="ECO:0000313" key="2">
    <source>
        <dbReference type="EMBL" id="KZV57165.1"/>
    </source>
</evidence>
<organism evidence="2 3">
    <name type="scientific">Dorcoceras hygrometricum</name>
    <dbReference type="NCBI Taxonomy" id="472368"/>
    <lineage>
        <taxon>Eukaryota</taxon>
        <taxon>Viridiplantae</taxon>
        <taxon>Streptophyta</taxon>
        <taxon>Embryophyta</taxon>
        <taxon>Tracheophyta</taxon>
        <taxon>Spermatophyta</taxon>
        <taxon>Magnoliopsida</taxon>
        <taxon>eudicotyledons</taxon>
        <taxon>Gunneridae</taxon>
        <taxon>Pentapetalae</taxon>
        <taxon>asterids</taxon>
        <taxon>lamiids</taxon>
        <taxon>Lamiales</taxon>
        <taxon>Gesneriaceae</taxon>
        <taxon>Didymocarpoideae</taxon>
        <taxon>Trichosporeae</taxon>
        <taxon>Loxocarpinae</taxon>
        <taxon>Dorcoceras</taxon>
    </lineage>
</organism>
<sequence length="115" mass="12688">MHLNGYIEELDHPVRVSELTGKPAQSFLFTQLQLLSPASTPLKPDDVLEPGRVYFLLPLTLFQSNVSPVEFAPIARKLASMARNNRSRSGSREIRVPSCLSGRNPVCTPPMSSPN</sequence>
<dbReference type="EMBL" id="KQ987436">
    <property type="protein sequence ID" value="KZV57165.1"/>
    <property type="molecule type" value="Genomic_DNA"/>
</dbReference>
<dbReference type="Pfam" id="PF14009">
    <property type="entry name" value="PADRE"/>
    <property type="match status" value="1"/>
</dbReference>
<dbReference type="PANTHER" id="PTHR33052">
    <property type="entry name" value="DUF4228 DOMAIN PROTEIN-RELATED"/>
    <property type="match status" value="1"/>
</dbReference>
<name>A0A2Z7DHL0_9LAMI</name>
<dbReference type="AlphaFoldDB" id="A0A2Z7DHL0"/>
<dbReference type="InterPro" id="IPR025322">
    <property type="entry name" value="PADRE_dom"/>
</dbReference>
<proteinExistence type="predicted"/>
<dbReference type="Proteomes" id="UP000250235">
    <property type="component" value="Unassembled WGS sequence"/>
</dbReference>
<dbReference type="OrthoDB" id="736928at2759"/>
<evidence type="ECO:0000256" key="1">
    <source>
        <dbReference type="SAM" id="MobiDB-lite"/>
    </source>
</evidence>
<accession>A0A2Z7DHL0</accession>
<gene>
    <name evidence="2" type="ORF">F511_41810</name>
</gene>
<protein>
    <submittedName>
        <fullName evidence="2">Uncharacterized protein</fullName>
    </submittedName>
</protein>
<feature type="region of interest" description="Disordered" evidence="1">
    <location>
        <begin position="81"/>
        <end position="115"/>
    </location>
</feature>
<keyword evidence="3" id="KW-1185">Reference proteome</keyword>
<reference evidence="2 3" key="1">
    <citation type="journal article" date="2015" name="Proc. Natl. Acad. Sci. U.S.A.">
        <title>The resurrection genome of Boea hygrometrica: A blueprint for survival of dehydration.</title>
        <authorList>
            <person name="Xiao L."/>
            <person name="Yang G."/>
            <person name="Zhang L."/>
            <person name="Yang X."/>
            <person name="Zhao S."/>
            <person name="Ji Z."/>
            <person name="Zhou Q."/>
            <person name="Hu M."/>
            <person name="Wang Y."/>
            <person name="Chen M."/>
            <person name="Xu Y."/>
            <person name="Jin H."/>
            <person name="Xiao X."/>
            <person name="Hu G."/>
            <person name="Bao F."/>
            <person name="Hu Y."/>
            <person name="Wan P."/>
            <person name="Li L."/>
            <person name="Deng X."/>
            <person name="Kuang T."/>
            <person name="Xiang C."/>
            <person name="Zhu J.K."/>
            <person name="Oliver M.J."/>
            <person name="He Y."/>
        </authorList>
    </citation>
    <scope>NUCLEOTIDE SEQUENCE [LARGE SCALE GENOMIC DNA]</scope>
    <source>
        <strain evidence="3">cv. XS01</strain>
    </source>
</reference>